<reference evidence="7" key="1">
    <citation type="submission" date="2012-11" db="EMBL/GenBank/DDBJ databases">
        <title>Dependencies among metagenomic species, viruses, plasmids and units of genetic variation.</title>
        <authorList>
            <person name="Nielsen H.B."/>
            <person name="Almeida M."/>
            <person name="Juncker A.S."/>
            <person name="Rasmussen S."/>
            <person name="Li J."/>
            <person name="Sunagawa S."/>
            <person name="Plichta D."/>
            <person name="Gautier L."/>
            <person name="Le Chatelier E."/>
            <person name="Peletier E."/>
            <person name="Bonde I."/>
            <person name="Nielsen T."/>
            <person name="Manichanh C."/>
            <person name="Arumugam M."/>
            <person name="Batto J."/>
            <person name="Santos M.B.Q.D."/>
            <person name="Blom N."/>
            <person name="Borruel N."/>
            <person name="Burgdorf K.S."/>
            <person name="Boumezbeur F."/>
            <person name="Casellas F."/>
            <person name="Dore J."/>
            <person name="Guarner F."/>
            <person name="Hansen T."/>
            <person name="Hildebrand F."/>
            <person name="Kaas R.S."/>
            <person name="Kennedy S."/>
            <person name="Kristiansen K."/>
            <person name="Kultima J.R."/>
            <person name="Leonard P."/>
            <person name="Levenez F."/>
            <person name="Lund O."/>
            <person name="Moumen B."/>
            <person name="Le Paslier D."/>
            <person name="Pons N."/>
            <person name="Pedersen O."/>
            <person name="Prifti E."/>
            <person name="Qin J."/>
            <person name="Raes J."/>
            <person name="Tap J."/>
            <person name="Tims S."/>
            <person name="Ussery D.W."/>
            <person name="Yamada T."/>
            <person name="MetaHit consortium"/>
            <person name="Renault P."/>
            <person name="Sicheritz-Ponten T."/>
            <person name="Bork P."/>
            <person name="Wang J."/>
            <person name="Brunak S."/>
            <person name="Ehrlich S.D."/>
        </authorList>
    </citation>
    <scope>NUCLEOTIDE SEQUENCE [LARGE SCALE GENOMIC DNA]</scope>
</reference>
<accession>R6RUW5</accession>
<feature type="active site" evidence="4">
    <location>
        <position position="71"/>
    </location>
</feature>
<comment type="catalytic activity">
    <reaction evidence="3">
        <text>[protein]-L-glutamate 5-O-methyl ester + H2O = L-glutamyl-[protein] + methanol + H(+)</text>
        <dbReference type="Rhea" id="RHEA:23236"/>
        <dbReference type="Rhea" id="RHEA-COMP:10208"/>
        <dbReference type="Rhea" id="RHEA-COMP:10311"/>
        <dbReference type="ChEBI" id="CHEBI:15377"/>
        <dbReference type="ChEBI" id="CHEBI:15378"/>
        <dbReference type="ChEBI" id="CHEBI:17790"/>
        <dbReference type="ChEBI" id="CHEBI:29973"/>
        <dbReference type="ChEBI" id="CHEBI:82795"/>
        <dbReference type="EC" id="3.1.1.61"/>
    </reaction>
</comment>
<dbReference type="PANTHER" id="PTHR42872">
    <property type="entry name" value="PROTEIN-GLUTAMATE METHYLESTERASE/PROTEIN-GLUTAMINE GLUTAMINASE"/>
    <property type="match status" value="1"/>
</dbReference>
<evidence type="ECO:0000313" key="7">
    <source>
        <dbReference type="EMBL" id="CDC49119.1"/>
    </source>
</evidence>
<dbReference type="CDD" id="cd16432">
    <property type="entry name" value="CheB_Rec"/>
    <property type="match status" value="1"/>
</dbReference>
<evidence type="ECO:0000256" key="3">
    <source>
        <dbReference type="ARBA" id="ARBA00048267"/>
    </source>
</evidence>
<dbReference type="GO" id="GO:0006935">
    <property type="term" value="P:chemotaxis"/>
    <property type="evidence" value="ECO:0007669"/>
    <property type="project" value="UniProtKB-UniRule"/>
</dbReference>
<evidence type="ECO:0000256" key="5">
    <source>
        <dbReference type="SAM" id="MobiDB-lite"/>
    </source>
</evidence>
<dbReference type="InterPro" id="IPR035909">
    <property type="entry name" value="CheB_C"/>
</dbReference>
<evidence type="ECO:0000259" key="6">
    <source>
        <dbReference type="PROSITE" id="PS50122"/>
    </source>
</evidence>
<comment type="caution">
    <text evidence="7">The sequence shown here is derived from an EMBL/GenBank/DDBJ whole genome shotgun (WGS) entry which is preliminary data.</text>
</comment>
<dbReference type="PROSITE" id="PS50122">
    <property type="entry name" value="CHEB"/>
    <property type="match status" value="1"/>
</dbReference>
<dbReference type="Gene3D" id="3.40.50.180">
    <property type="entry name" value="Methylesterase CheB, C-terminal domain"/>
    <property type="match status" value="1"/>
</dbReference>
<dbReference type="SUPFAM" id="SSF52738">
    <property type="entry name" value="Methylesterase CheB, C-terminal domain"/>
    <property type="match status" value="1"/>
</dbReference>
<dbReference type="EMBL" id="CBFJ010000204">
    <property type="protein sequence ID" value="CDC49119.1"/>
    <property type="molecule type" value="Genomic_DNA"/>
</dbReference>
<protein>
    <recommendedName>
        <fullName evidence="2">protein-glutamate methylesterase</fullName>
        <ecNumber evidence="2">3.1.1.61</ecNumber>
    </recommendedName>
</protein>
<sequence>MQSPDGSDPAVLFKKATAPQKSKRSDITRPYSNSGKIEMIAIGASTGGTDAIIEVVQDLPADTPPIVIVQHMPVGFTKMYADRLDRICKMNAKEAENGDRLQQGLIILGHGSEQLEVHRDSSGLYVTSKPGEKVSGHCPSVDVLFSSVAKVTGKGTIGIILTGMGRDGASGLAEMRKSGAYTIGQDKDSCVVYGMPCVAFEEGAVIKQAPLSDIKNIIIGML</sequence>
<proteinExistence type="predicted"/>
<evidence type="ECO:0000256" key="1">
    <source>
        <dbReference type="ARBA" id="ARBA00022801"/>
    </source>
</evidence>
<dbReference type="GO" id="GO:0008984">
    <property type="term" value="F:protein-glutamate methylesterase activity"/>
    <property type="evidence" value="ECO:0007669"/>
    <property type="project" value="UniProtKB-EC"/>
</dbReference>
<feature type="active site" evidence="4">
    <location>
        <position position="167"/>
    </location>
</feature>
<name>R6RUW5_9FIRM</name>
<dbReference type="EC" id="3.1.1.61" evidence="2"/>
<dbReference type="Proteomes" id="UP000018142">
    <property type="component" value="Unassembled WGS sequence"/>
</dbReference>
<dbReference type="Pfam" id="PF01339">
    <property type="entry name" value="CheB_methylest"/>
    <property type="match status" value="1"/>
</dbReference>
<organism evidence="7 8">
    <name type="scientific">[Eubacterium] siraeum CAG:80</name>
    <dbReference type="NCBI Taxonomy" id="1263080"/>
    <lineage>
        <taxon>Bacteria</taxon>
        <taxon>Bacillati</taxon>
        <taxon>Bacillota</taxon>
        <taxon>Clostridia</taxon>
        <taxon>Eubacteriales</taxon>
        <taxon>Oscillospiraceae</taxon>
        <taxon>Oscillospiraceae incertae sedis</taxon>
    </lineage>
</organism>
<dbReference type="GO" id="GO:0005737">
    <property type="term" value="C:cytoplasm"/>
    <property type="evidence" value="ECO:0007669"/>
    <property type="project" value="InterPro"/>
</dbReference>
<dbReference type="InterPro" id="IPR000673">
    <property type="entry name" value="Sig_transdc_resp-reg_Me-estase"/>
</dbReference>
<dbReference type="PANTHER" id="PTHR42872:SF6">
    <property type="entry name" value="PROTEIN-GLUTAMATE METHYLESTERASE_PROTEIN-GLUTAMINE GLUTAMINASE"/>
    <property type="match status" value="1"/>
</dbReference>
<evidence type="ECO:0000313" key="8">
    <source>
        <dbReference type="Proteomes" id="UP000018142"/>
    </source>
</evidence>
<dbReference type="AlphaFoldDB" id="R6RUW5"/>
<feature type="active site" evidence="4">
    <location>
        <position position="45"/>
    </location>
</feature>
<keyword evidence="1 4" id="KW-0378">Hydrolase</keyword>
<feature type="domain" description="CheB-type methylesterase" evidence="6">
    <location>
        <begin position="30"/>
        <end position="222"/>
    </location>
</feature>
<feature type="region of interest" description="Disordered" evidence="5">
    <location>
        <begin position="1"/>
        <end position="30"/>
    </location>
</feature>
<dbReference type="GO" id="GO:0000156">
    <property type="term" value="F:phosphorelay response regulator activity"/>
    <property type="evidence" value="ECO:0007669"/>
    <property type="project" value="InterPro"/>
</dbReference>
<gene>
    <name evidence="7" type="ORF">BN788_00760</name>
</gene>
<evidence type="ECO:0000256" key="4">
    <source>
        <dbReference type="PROSITE-ProRule" id="PRU00050"/>
    </source>
</evidence>
<evidence type="ECO:0000256" key="2">
    <source>
        <dbReference type="ARBA" id="ARBA00039140"/>
    </source>
</evidence>
<keyword evidence="4" id="KW-0145">Chemotaxis</keyword>